<gene>
    <name evidence="1" type="ORF">BDN70DRAFT_889612</name>
</gene>
<dbReference type="Proteomes" id="UP000807469">
    <property type="component" value="Unassembled WGS sequence"/>
</dbReference>
<evidence type="ECO:0000313" key="1">
    <source>
        <dbReference type="EMBL" id="KAF9486241.1"/>
    </source>
</evidence>
<keyword evidence="2" id="KW-1185">Reference proteome</keyword>
<dbReference type="EMBL" id="MU155131">
    <property type="protein sequence ID" value="KAF9486241.1"/>
    <property type="molecule type" value="Genomic_DNA"/>
</dbReference>
<proteinExistence type="predicted"/>
<protein>
    <recommendedName>
        <fullName evidence="3">F-box domain-containing protein</fullName>
    </recommendedName>
</protein>
<name>A0A9P5ZI18_9AGAR</name>
<sequence>MQVALDLGERVRVGSSWKVLRDMSSVFVEPDDEASLETSNENSTQGGHEIRLPPELLEAIVDQIPFEERPTLQSCALVCRLFTPRAQRTLFRSITLGRPHKGFRWDVLSLRHPSRRFFGHMNAYPHLQRYVEELEITDNAHLTFYREELSWLRSDPVLSLILAQLQGLRQLRIAGNYIGNRLNFRAWTEALKRAVLGRCQSELMTRISLECMRNVPVAMLMQAPALEVLEVRKCVFVRDEVPAEGSRVFRPRLREFWYSARSLYEWASFYPWLMDEERGVDWTGVELLSLDVSFGLREDIKEKDMDSIAWIIRQCAATVGILSLFYPVQVRSYGHTLLDLSTFPNLHALTLQGHIWSPGGTGPEDTLPWLISTLNRIPIPTSLSTLHLLCILEDSPFAWNSMLTVSTADWAGFVRALGRLVDARVEVFLRVSIQELVHGRRVLNVVEAGMKEAAERGVVVQIQTSLDSDVELESDPDGLD</sequence>
<dbReference type="AlphaFoldDB" id="A0A9P5ZI18"/>
<evidence type="ECO:0000313" key="2">
    <source>
        <dbReference type="Proteomes" id="UP000807469"/>
    </source>
</evidence>
<accession>A0A9P5ZI18</accession>
<reference evidence="1" key="1">
    <citation type="submission" date="2020-11" db="EMBL/GenBank/DDBJ databases">
        <authorList>
            <consortium name="DOE Joint Genome Institute"/>
            <person name="Ahrendt S."/>
            <person name="Riley R."/>
            <person name="Andreopoulos W."/>
            <person name="Labutti K."/>
            <person name="Pangilinan J."/>
            <person name="Ruiz-Duenas F.J."/>
            <person name="Barrasa J.M."/>
            <person name="Sanchez-Garcia M."/>
            <person name="Camarero S."/>
            <person name="Miyauchi S."/>
            <person name="Serrano A."/>
            <person name="Linde D."/>
            <person name="Babiker R."/>
            <person name="Drula E."/>
            <person name="Ayuso-Fernandez I."/>
            <person name="Pacheco R."/>
            <person name="Padilla G."/>
            <person name="Ferreira P."/>
            <person name="Barriuso J."/>
            <person name="Kellner H."/>
            <person name="Castanera R."/>
            <person name="Alfaro M."/>
            <person name="Ramirez L."/>
            <person name="Pisabarro A.G."/>
            <person name="Kuo A."/>
            <person name="Tritt A."/>
            <person name="Lipzen A."/>
            <person name="He G."/>
            <person name="Yan M."/>
            <person name="Ng V."/>
            <person name="Cullen D."/>
            <person name="Martin F."/>
            <person name="Rosso M.-N."/>
            <person name="Henrissat B."/>
            <person name="Hibbett D."/>
            <person name="Martinez A.T."/>
            <person name="Grigoriev I.V."/>
        </authorList>
    </citation>
    <scope>NUCLEOTIDE SEQUENCE</scope>
    <source>
        <strain evidence="1">CIRM-BRFM 674</strain>
    </source>
</reference>
<comment type="caution">
    <text evidence="1">The sequence shown here is derived from an EMBL/GenBank/DDBJ whole genome shotgun (WGS) entry which is preliminary data.</text>
</comment>
<organism evidence="1 2">
    <name type="scientific">Pholiota conissans</name>
    <dbReference type="NCBI Taxonomy" id="109636"/>
    <lineage>
        <taxon>Eukaryota</taxon>
        <taxon>Fungi</taxon>
        <taxon>Dikarya</taxon>
        <taxon>Basidiomycota</taxon>
        <taxon>Agaricomycotina</taxon>
        <taxon>Agaricomycetes</taxon>
        <taxon>Agaricomycetidae</taxon>
        <taxon>Agaricales</taxon>
        <taxon>Agaricineae</taxon>
        <taxon>Strophariaceae</taxon>
        <taxon>Pholiota</taxon>
    </lineage>
</organism>
<evidence type="ECO:0008006" key="3">
    <source>
        <dbReference type="Google" id="ProtNLM"/>
    </source>
</evidence>
<dbReference type="OrthoDB" id="2788229at2759"/>